<comment type="similarity">
    <text evidence="2">Belongs to the MAK16 family.</text>
</comment>
<gene>
    <name evidence="7" type="ORF">N7539_004899</name>
</gene>
<organism evidence="7 8">
    <name type="scientific">Penicillium diatomitis</name>
    <dbReference type="NCBI Taxonomy" id="2819901"/>
    <lineage>
        <taxon>Eukaryota</taxon>
        <taxon>Fungi</taxon>
        <taxon>Dikarya</taxon>
        <taxon>Ascomycota</taxon>
        <taxon>Pezizomycotina</taxon>
        <taxon>Eurotiomycetes</taxon>
        <taxon>Eurotiomycetidae</taxon>
        <taxon>Eurotiales</taxon>
        <taxon>Aspergillaceae</taxon>
        <taxon>Penicillium</taxon>
    </lineage>
</organism>
<dbReference type="InterPro" id="IPR040185">
    <property type="entry name" value="Far11/STRP"/>
</dbReference>
<dbReference type="Pfam" id="PF04874">
    <property type="entry name" value="Mak16"/>
    <property type="match status" value="1"/>
</dbReference>
<dbReference type="EMBL" id="JAPWDQ010000005">
    <property type="protein sequence ID" value="KAJ5484911.1"/>
    <property type="molecule type" value="Genomic_DNA"/>
</dbReference>
<feature type="region of interest" description="Disordered" evidence="4">
    <location>
        <begin position="685"/>
        <end position="704"/>
    </location>
</feature>
<evidence type="ECO:0000256" key="1">
    <source>
        <dbReference type="ARBA" id="ARBA00004123"/>
    </source>
</evidence>
<evidence type="ECO:0000256" key="3">
    <source>
        <dbReference type="ARBA" id="ARBA00023242"/>
    </source>
</evidence>
<keyword evidence="3" id="KW-0539">Nucleus</keyword>
<dbReference type="SMART" id="SM01293">
    <property type="entry name" value="DUF3402"/>
    <property type="match status" value="1"/>
</dbReference>
<reference evidence="7" key="1">
    <citation type="submission" date="2022-12" db="EMBL/GenBank/DDBJ databases">
        <authorList>
            <person name="Petersen C."/>
        </authorList>
    </citation>
    <scope>NUCLEOTIDE SEQUENCE</scope>
    <source>
        <strain evidence="7">IBT 30728</strain>
    </source>
</reference>
<evidence type="ECO:0000259" key="6">
    <source>
        <dbReference type="SMART" id="SM01293"/>
    </source>
</evidence>
<dbReference type="InterPro" id="IPR012486">
    <property type="entry name" value="Far11/STRP_N"/>
</dbReference>
<dbReference type="Proteomes" id="UP001148312">
    <property type="component" value="Unassembled WGS sequence"/>
</dbReference>
<feature type="compositionally biased region" description="Low complexity" evidence="4">
    <location>
        <begin position="685"/>
        <end position="701"/>
    </location>
</feature>
<feature type="compositionally biased region" description="Basic residues" evidence="4">
    <location>
        <begin position="1318"/>
        <end position="1336"/>
    </location>
</feature>
<dbReference type="RefSeq" id="XP_056789695.1">
    <property type="nucleotide sequence ID" value="XM_056934501.1"/>
</dbReference>
<evidence type="ECO:0000259" key="5">
    <source>
        <dbReference type="SMART" id="SM01292"/>
    </source>
</evidence>
<dbReference type="GeneID" id="81624750"/>
<feature type="compositionally biased region" description="Polar residues" evidence="4">
    <location>
        <begin position="63"/>
        <end position="75"/>
    </location>
</feature>
<evidence type="ECO:0000313" key="8">
    <source>
        <dbReference type="Proteomes" id="UP001148312"/>
    </source>
</evidence>
<feature type="compositionally biased region" description="Pro residues" evidence="4">
    <location>
        <begin position="83"/>
        <end position="95"/>
    </location>
</feature>
<dbReference type="InterPro" id="IPR029004">
    <property type="entry name" value="Ribosomal_eL28/Mak16"/>
</dbReference>
<name>A0A9W9X6D7_9EURO</name>
<sequence length="1355" mass="152826">MEGTSSSETDTNTDTRQSHIVKADEVDQTGSDISPVPDDQLMDKVAEELQQQKQSLEAPGSSDGPTESKVTSQRPQLRREASAPPPPLQPPPPAPNAQDGGRLQNSSISLAQLRKLVQDIPKIEQPAYAFEYADAQSFPDELNEWFQYNQFDRVMLTEMKISFDRQWAAFSQQYAPGKDERSWTEVSEDMREAFVKRSLEDLRSDEVSTRLEALENLCYAVTGVWGITGGRESPDYPKEMDTRSAAETPRSNSLQISWMEKNVSLLQRCSGIGALILRLSQLYDKNRATLGVNPEDLELERLSPGDIAAPEREANLVLTILYFSVEVGRRQEARDPQNTSIRDALAASNPCLLVTIVEVIARLRWDESANIPLTRIILLLWKSILLVFGGSEKLKKTKEILEPPLISEEEAAARRTPFLTAKPLDYHLFRQEITSKYPSYNPPPSVVPLELENNSILPPLPQHPNRSSASSGLFCGVGPPITGGNGSIIQQAVHIATPAPSPPPSPIGPGGKAGKKQNYQTNQNFPLLYPPLDDTSNQIGGKGTTERQDVLVGKRWDGSDVPASVIEAGKLFSTHVKMTRAMRQMWEERENFMKYDRGWNFEQSHPAVPNFPPLDDITAGLEDLKLGEGESHIRQEKIDDPDVQRRLDAVEALYAHILAHLQSITIVFLKIILTNVSAMVSQPNSQASQSTSSQNGVSSGQLPSDLSVDELDNIRLREITGKAVSGTLLLLLKWFKRSHILKFEYMTQLLLDSNYLPLILKMFAHQDVDQAVAQKNDREDLSFFHFCSQTTEPATQHADNGDTESEDEAAPPPIARQRAALHTSDSVIRAFSPDSSFEDILDGPKRPEVDELGYPTAPPPKEPITTFSFRNFFSAINFLHIMQKITRDKAHRCLLLVQYKSSTILRKGLKIPDPHLRFYTLKLFKSQVPYCGRKWRQSNMRVITAIYLYCRPELRDDWLAGSDVDAEVEEALPLEQALRGLTHWWHLRQYKDVMGGDAGANIMDEERDFFTRELESMGWGLAEEAANGEDADQSGNPPSGEWADASQFPVDAPWQQTTKEQNFCRNEHNVTGLCNRQSCPLANSRYATVRSDPETGNMYLYMKTVERAHMPSKWWERVRLSSNYAKALEQLDERLIYWPKFLVHKCKQRLTRLTQVQIRMRNIAKEEDRLGEKIVPKLAPKIRRREETRERKALSAAKVERAIERELIERLRSGAYGDQPLNVDENIWKKVLRGLERAGEGERDEDMDDGEEIEDEEEGVGEVEYVSDLDEEEDLEDIEDWLGGDSADSSDDYDEEDDESDEASDEESASSEDEKKPKSATKRKHAAPPAKPRKKGPRIEIEYETEDAGKNHIMA</sequence>
<evidence type="ECO:0000256" key="4">
    <source>
        <dbReference type="SAM" id="MobiDB-lite"/>
    </source>
</evidence>
<dbReference type="InterPro" id="IPR021819">
    <property type="entry name" value="Far11/STRP_C"/>
</dbReference>
<evidence type="ECO:0000256" key="2">
    <source>
        <dbReference type="ARBA" id="ARBA00005514"/>
    </source>
</evidence>
<dbReference type="GO" id="GO:0030684">
    <property type="term" value="C:preribosome"/>
    <property type="evidence" value="ECO:0007669"/>
    <property type="project" value="UniProtKB-ARBA"/>
</dbReference>
<dbReference type="PANTHER" id="PTHR13239">
    <property type="entry name" value="PROTEIN REQUIRED FOR HYPHAL ANASTOMOSIS HAM-2"/>
    <property type="match status" value="1"/>
</dbReference>
<feature type="region of interest" description="Disordered" evidence="4">
    <location>
        <begin position="1238"/>
        <end position="1355"/>
    </location>
</feature>
<dbReference type="GO" id="GO:0005829">
    <property type="term" value="C:cytosol"/>
    <property type="evidence" value="ECO:0007669"/>
    <property type="project" value="TreeGrafter"/>
</dbReference>
<reference evidence="7" key="2">
    <citation type="journal article" date="2023" name="IMA Fungus">
        <title>Comparative genomic study of the Penicillium genus elucidates a diverse pangenome and 15 lateral gene transfer events.</title>
        <authorList>
            <person name="Petersen C."/>
            <person name="Sorensen T."/>
            <person name="Nielsen M.R."/>
            <person name="Sondergaard T.E."/>
            <person name="Sorensen J.L."/>
            <person name="Fitzpatrick D.A."/>
            <person name="Frisvad J.C."/>
            <person name="Nielsen K.L."/>
        </authorList>
    </citation>
    <scope>NUCLEOTIDE SEQUENCE</scope>
    <source>
        <strain evidence="7">IBT 30728</strain>
    </source>
</reference>
<feature type="region of interest" description="Disordered" evidence="4">
    <location>
        <begin position="1"/>
        <end position="103"/>
    </location>
</feature>
<feature type="region of interest" description="Disordered" evidence="4">
    <location>
        <begin position="1026"/>
        <end position="1046"/>
    </location>
</feature>
<feature type="domain" description="Far11/STRP C-terminal" evidence="6">
    <location>
        <begin position="562"/>
        <end position="1014"/>
    </location>
</feature>
<comment type="subcellular location">
    <subcellularLocation>
        <location evidence="1">Nucleus</location>
    </subcellularLocation>
</comment>
<feature type="compositionally biased region" description="Low complexity" evidence="4">
    <location>
        <begin position="1"/>
        <end position="15"/>
    </location>
</feature>
<dbReference type="PANTHER" id="PTHR13239:SF4">
    <property type="entry name" value="AT25231P"/>
    <property type="match status" value="1"/>
</dbReference>
<evidence type="ECO:0000313" key="7">
    <source>
        <dbReference type="EMBL" id="KAJ5484911.1"/>
    </source>
</evidence>
<accession>A0A9W9X6D7</accession>
<dbReference type="Gene3D" id="3.30.390.110">
    <property type="match status" value="1"/>
</dbReference>
<dbReference type="SMART" id="SM01292">
    <property type="entry name" value="N1221"/>
    <property type="match status" value="1"/>
</dbReference>
<dbReference type="GO" id="GO:0005634">
    <property type="term" value="C:nucleus"/>
    <property type="evidence" value="ECO:0007669"/>
    <property type="project" value="UniProtKB-SubCell"/>
</dbReference>
<dbReference type="GO" id="GO:0007010">
    <property type="term" value="P:cytoskeleton organization"/>
    <property type="evidence" value="ECO:0007669"/>
    <property type="project" value="TreeGrafter"/>
</dbReference>
<dbReference type="FunFam" id="3.30.390.110:FF:000001">
    <property type="entry name" value="Protein MAK16 homolog"/>
    <property type="match status" value="1"/>
</dbReference>
<proteinExistence type="inferred from homology"/>
<protein>
    <submittedName>
        <fullName evidence="7">Uncharacterized protein</fullName>
    </submittedName>
</protein>
<dbReference type="GO" id="GO:0042273">
    <property type="term" value="P:ribosomal large subunit biogenesis"/>
    <property type="evidence" value="ECO:0007669"/>
    <property type="project" value="UniProtKB-ARBA"/>
</dbReference>
<dbReference type="Pfam" id="PF11882">
    <property type="entry name" value="DUF3402"/>
    <property type="match status" value="1"/>
</dbReference>
<dbReference type="InterPro" id="IPR006958">
    <property type="entry name" value="Mak16"/>
</dbReference>
<dbReference type="Pfam" id="PF01778">
    <property type="entry name" value="Ribosomal_L28e"/>
    <property type="match status" value="1"/>
</dbReference>
<comment type="caution">
    <text evidence="7">The sequence shown here is derived from an EMBL/GenBank/DDBJ whole genome shotgun (WGS) entry which is preliminary data.</text>
</comment>
<keyword evidence="8" id="KW-1185">Reference proteome</keyword>
<dbReference type="Pfam" id="PF07923">
    <property type="entry name" value="N1221"/>
    <property type="match status" value="1"/>
</dbReference>
<feature type="domain" description="Far11/STRP N-terminal" evidence="5">
    <location>
        <begin position="125"/>
        <end position="453"/>
    </location>
</feature>
<feature type="compositionally biased region" description="Acidic residues" evidence="4">
    <location>
        <begin position="1242"/>
        <end position="1311"/>
    </location>
</feature>